<accession>A0ABV7ZIZ4</accession>
<feature type="non-terminal residue" evidence="1">
    <location>
        <position position="1"/>
    </location>
</feature>
<gene>
    <name evidence="1" type="ORF">ACFOPX_08525</name>
</gene>
<proteinExistence type="predicted"/>
<evidence type="ECO:0000313" key="2">
    <source>
        <dbReference type="Proteomes" id="UP001595783"/>
    </source>
</evidence>
<dbReference type="EMBL" id="JBHRZO010000080">
    <property type="protein sequence ID" value="MFC3848547.1"/>
    <property type="molecule type" value="Genomic_DNA"/>
</dbReference>
<sequence length="215" mass="24494">GGDGWIGNGNNRISGIGNEAIQSHYTTQFCSAPIRHGNQMDINIVDRDGRCISMQAHRNDNTCSYRYDFEKGKAIKQTQFYFINRENKSANIGGCVDLQGPEYEFTLYTDDSKCRLQTTKNKQYGSGQASFFQTQILFRGADGLIHTAKDCSDFANVQEQLIRYDNDSATKKVRRIVDQYYIDPVSKKKIFLSHGIVSPIELDYQEYACGKWTFD</sequence>
<dbReference type="Proteomes" id="UP001595783">
    <property type="component" value="Unassembled WGS sequence"/>
</dbReference>
<reference evidence="2" key="1">
    <citation type="journal article" date="2019" name="Int. J. Syst. Evol. Microbiol.">
        <title>The Global Catalogue of Microorganisms (GCM) 10K type strain sequencing project: providing services to taxonomists for standard genome sequencing and annotation.</title>
        <authorList>
            <consortium name="The Broad Institute Genomics Platform"/>
            <consortium name="The Broad Institute Genome Sequencing Center for Infectious Disease"/>
            <person name="Wu L."/>
            <person name="Ma J."/>
        </authorList>
    </citation>
    <scope>NUCLEOTIDE SEQUENCE [LARGE SCALE GENOMIC DNA]</scope>
    <source>
        <strain evidence="2">CCUG 53816</strain>
    </source>
</reference>
<keyword evidence="2" id="KW-1185">Reference proteome</keyword>
<feature type="non-terminal residue" evidence="1">
    <location>
        <position position="215"/>
    </location>
</feature>
<organism evidence="1 2">
    <name type="scientific">Helicobacter baculiformis</name>
    <dbReference type="NCBI Taxonomy" id="427351"/>
    <lineage>
        <taxon>Bacteria</taxon>
        <taxon>Pseudomonadati</taxon>
        <taxon>Campylobacterota</taxon>
        <taxon>Epsilonproteobacteria</taxon>
        <taxon>Campylobacterales</taxon>
        <taxon>Helicobacteraceae</taxon>
        <taxon>Helicobacter</taxon>
    </lineage>
</organism>
<evidence type="ECO:0000313" key="1">
    <source>
        <dbReference type="EMBL" id="MFC3848547.1"/>
    </source>
</evidence>
<name>A0ABV7ZIZ4_9HELI</name>
<protein>
    <submittedName>
        <fullName evidence="1">Collagen-like protein</fullName>
    </submittedName>
</protein>
<comment type="caution">
    <text evidence="1">The sequence shown here is derived from an EMBL/GenBank/DDBJ whole genome shotgun (WGS) entry which is preliminary data.</text>
</comment>